<evidence type="ECO:0000313" key="2">
    <source>
        <dbReference type="Proteomes" id="UP000002640"/>
    </source>
</evidence>
<keyword evidence="2" id="KW-1185">Reference proteome</keyword>
<dbReference type="EMBL" id="JH159152">
    <property type="protein sequence ID" value="EGZ24888.1"/>
    <property type="molecule type" value="Genomic_DNA"/>
</dbReference>
<dbReference type="KEGG" id="psoj:PHYSODRAFT_444722"/>
<protein>
    <recommendedName>
        <fullName evidence="3">MULE transposase domain-containing protein</fullName>
    </recommendedName>
</protein>
<dbReference type="AlphaFoldDB" id="G4YUJ6"/>
<accession>G4YUJ6</accession>
<feature type="non-terminal residue" evidence="1">
    <location>
        <position position="150"/>
    </location>
</feature>
<dbReference type="GeneID" id="20652753"/>
<gene>
    <name evidence="1" type="ORF">PHYSODRAFT_444722</name>
</gene>
<reference evidence="1 2" key="1">
    <citation type="journal article" date="2006" name="Science">
        <title>Phytophthora genome sequences uncover evolutionary origins and mechanisms of pathogenesis.</title>
        <authorList>
            <person name="Tyler B.M."/>
            <person name="Tripathy S."/>
            <person name="Zhang X."/>
            <person name="Dehal P."/>
            <person name="Jiang R.H."/>
            <person name="Aerts A."/>
            <person name="Arredondo F.D."/>
            <person name="Baxter L."/>
            <person name="Bensasson D."/>
            <person name="Beynon J.L."/>
            <person name="Chapman J."/>
            <person name="Damasceno C.M."/>
            <person name="Dorrance A.E."/>
            <person name="Dou D."/>
            <person name="Dickerman A.W."/>
            <person name="Dubchak I.L."/>
            <person name="Garbelotto M."/>
            <person name="Gijzen M."/>
            <person name="Gordon S.G."/>
            <person name="Govers F."/>
            <person name="Grunwald N.J."/>
            <person name="Huang W."/>
            <person name="Ivors K.L."/>
            <person name="Jones R.W."/>
            <person name="Kamoun S."/>
            <person name="Krampis K."/>
            <person name="Lamour K.H."/>
            <person name="Lee M.K."/>
            <person name="McDonald W.H."/>
            <person name="Medina M."/>
            <person name="Meijer H.J."/>
            <person name="Nordberg E.K."/>
            <person name="Maclean D.J."/>
            <person name="Ospina-Giraldo M.D."/>
            <person name="Morris P.F."/>
            <person name="Phuntumart V."/>
            <person name="Putnam N.H."/>
            <person name="Rash S."/>
            <person name="Rose J.K."/>
            <person name="Sakihama Y."/>
            <person name="Salamov A.A."/>
            <person name="Savidor A."/>
            <person name="Scheuring C.F."/>
            <person name="Smith B.M."/>
            <person name="Sobral B.W."/>
            <person name="Terry A."/>
            <person name="Torto-Alalibo T.A."/>
            <person name="Win J."/>
            <person name="Xu Z."/>
            <person name="Zhang H."/>
            <person name="Grigoriev I.V."/>
            <person name="Rokhsar D.S."/>
            <person name="Boore J.L."/>
        </authorList>
    </citation>
    <scope>NUCLEOTIDE SEQUENCE [LARGE SCALE GENOMIC DNA]</scope>
    <source>
        <strain evidence="1 2">P6497</strain>
    </source>
</reference>
<dbReference type="InParanoid" id="G4YUJ6"/>
<dbReference type="RefSeq" id="XP_009520176.1">
    <property type="nucleotide sequence ID" value="XM_009521881.1"/>
</dbReference>
<sequence length="150" mass="16625">FTDRGKQRDAQVRLDAIGIPLNLKLCAWHIYFNVCSHFRAVEPNIDNIKGLIFRLQATTTQTQSAAEYLRALHPGSWTKFGNCALDPEEIFAVEIQWKQARSYGAPCALFAGRTTSAVEGQNNALLLGGVRDCQVLEALVLFCNLAVETL</sequence>
<evidence type="ECO:0008006" key="3">
    <source>
        <dbReference type="Google" id="ProtNLM"/>
    </source>
</evidence>
<name>G4YUJ6_PHYSP</name>
<dbReference type="Proteomes" id="UP000002640">
    <property type="component" value="Unassembled WGS sequence"/>
</dbReference>
<evidence type="ECO:0000313" key="1">
    <source>
        <dbReference type="EMBL" id="EGZ24888.1"/>
    </source>
</evidence>
<organism evidence="1 2">
    <name type="scientific">Phytophthora sojae (strain P6497)</name>
    <name type="common">Soybean stem and root rot agent</name>
    <name type="synonym">Phytophthora megasperma f. sp. glycines</name>
    <dbReference type="NCBI Taxonomy" id="1094619"/>
    <lineage>
        <taxon>Eukaryota</taxon>
        <taxon>Sar</taxon>
        <taxon>Stramenopiles</taxon>
        <taxon>Oomycota</taxon>
        <taxon>Peronosporomycetes</taxon>
        <taxon>Peronosporales</taxon>
        <taxon>Peronosporaceae</taxon>
        <taxon>Phytophthora</taxon>
    </lineage>
</organism>
<proteinExistence type="predicted"/>
<feature type="non-terminal residue" evidence="1">
    <location>
        <position position="1"/>
    </location>
</feature>